<keyword evidence="2" id="KW-1185">Reference proteome</keyword>
<evidence type="ECO:0000313" key="2">
    <source>
        <dbReference type="Proteomes" id="UP000325081"/>
    </source>
</evidence>
<dbReference type="GO" id="GO:0016874">
    <property type="term" value="F:ligase activity"/>
    <property type="evidence" value="ECO:0007669"/>
    <property type="project" value="UniProtKB-KW"/>
</dbReference>
<gene>
    <name evidence="1" type="ORF">STAS_01194</name>
</gene>
<proteinExistence type="predicted"/>
<comment type="caution">
    <text evidence="1">The sequence shown here is derived from an EMBL/GenBank/DDBJ whole genome shotgun (WGS) entry which is preliminary data.</text>
</comment>
<sequence length="99" mass="11373">MVREYLEDIIPHCYRSREDVRLDTVAQPIKGCTNICNQNTTAVKEDMSAWPTLCPFTTNMCLGEEVYEEVVHIFCPPSIVKNLLLCGIHSQTWHYNGIQ</sequence>
<name>A0A5A7NYQ0_STRAF</name>
<dbReference type="Proteomes" id="UP000325081">
    <property type="component" value="Unassembled WGS sequence"/>
</dbReference>
<keyword evidence="1" id="KW-0436">Ligase</keyword>
<organism evidence="1 2">
    <name type="scientific">Striga asiatica</name>
    <name type="common">Asiatic witchweed</name>
    <name type="synonym">Buchnera asiatica</name>
    <dbReference type="NCBI Taxonomy" id="4170"/>
    <lineage>
        <taxon>Eukaryota</taxon>
        <taxon>Viridiplantae</taxon>
        <taxon>Streptophyta</taxon>
        <taxon>Embryophyta</taxon>
        <taxon>Tracheophyta</taxon>
        <taxon>Spermatophyta</taxon>
        <taxon>Magnoliopsida</taxon>
        <taxon>eudicotyledons</taxon>
        <taxon>Gunneridae</taxon>
        <taxon>Pentapetalae</taxon>
        <taxon>asterids</taxon>
        <taxon>lamiids</taxon>
        <taxon>Lamiales</taxon>
        <taxon>Orobanchaceae</taxon>
        <taxon>Buchnereae</taxon>
        <taxon>Striga</taxon>
    </lineage>
</organism>
<dbReference type="AlphaFoldDB" id="A0A5A7NYQ0"/>
<reference evidence="2" key="1">
    <citation type="journal article" date="2019" name="Curr. Biol.">
        <title>Genome Sequence of Striga asiatica Provides Insight into the Evolution of Plant Parasitism.</title>
        <authorList>
            <person name="Yoshida S."/>
            <person name="Kim S."/>
            <person name="Wafula E.K."/>
            <person name="Tanskanen J."/>
            <person name="Kim Y.M."/>
            <person name="Honaas L."/>
            <person name="Yang Z."/>
            <person name="Spallek T."/>
            <person name="Conn C.E."/>
            <person name="Ichihashi Y."/>
            <person name="Cheong K."/>
            <person name="Cui S."/>
            <person name="Der J.P."/>
            <person name="Gundlach H."/>
            <person name="Jiao Y."/>
            <person name="Hori C."/>
            <person name="Ishida J.K."/>
            <person name="Kasahara H."/>
            <person name="Kiba T."/>
            <person name="Kim M.S."/>
            <person name="Koo N."/>
            <person name="Laohavisit A."/>
            <person name="Lee Y.H."/>
            <person name="Lumba S."/>
            <person name="McCourt P."/>
            <person name="Mortimer J.C."/>
            <person name="Mutuku J.M."/>
            <person name="Nomura T."/>
            <person name="Sasaki-Sekimoto Y."/>
            <person name="Seto Y."/>
            <person name="Wang Y."/>
            <person name="Wakatake T."/>
            <person name="Sakakibara H."/>
            <person name="Demura T."/>
            <person name="Yamaguchi S."/>
            <person name="Yoneyama K."/>
            <person name="Manabe R.I."/>
            <person name="Nelson D.C."/>
            <person name="Schulman A.H."/>
            <person name="Timko M.P."/>
            <person name="dePamphilis C.W."/>
            <person name="Choi D."/>
            <person name="Shirasu K."/>
        </authorList>
    </citation>
    <scope>NUCLEOTIDE SEQUENCE [LARGE SCALE GENOMIC DNA]</scope>
    <source>
        <strain evidence="2">cv. UVA1</strain>
    </source>
</reference>
<evidence type="ECO:0000313" key="1">
    <source>
        <dbReference type="EMBL" id="GER25613.1"/>
    </source>
</evidence>
<accession>A0A5A7NYQ0</accession>
<protein>
    <submittedName>
        <fullName evidence="1">DNA ligase 1</fullName>
    </submittedName>
</protein>
<dbReference type="EMBL" id="BKCP01000336">
    <property type="protein sequence ID" value="GER25613.1"/>
    <property type="molecule type" value="Genomic_DNA"/>
</dbReference>